<keyword evidence="3" id="KW-1185">Reference proteome</keyword>
<evidence type="ECO:0000313" key="3">
    <source>
        <dbReference type="Proteomes" id="UP001596512"/>
    </source>
</evidence>
<sequence>MAVVHGSRLFVFFQGNGGMVGVVSGERDGGWVDHGVIPRAVHWPPVPVVLGERLVLLVRDYLEPRWLGATDTEGGSDWVAQPTSLDDVGSTPAVVVRGHHATVVYRDLRGAVNAVELLAPNSWGARVADVESALHEVAAGAACDEDAVARYRDRFLVCEQVPSRVRVVAGGEHAGEDGLPVKPGSCQVVGDYLALAADDDGLVRFFDLRPIARGRRPCRCRRPSTRPGGPSRRGSRRSAPAPTAGTSSACTTGGGSRSSSRRARRCGRPSAGSRRCSARPSAGLPVSRCSRTRRARSTCCPRPAAGASSTTASTSRARRCTRRASTRRARSTAAASHHQTGKRPSRTGAEPEPGRTRRTRRAGNQRLAGWTRRTRLGRGDQPVTRSWRDDRRRSPVSSVTGRRGDG</sequence>
<protein>
    <submittedName>
        <fullName evidence="2">Uncharacterized protein</fullName>
    </submittedName>
</protein>
<organism evidence="2 3">
    <name type="scientific">Actinokineospora soli</name>
    <dbReference type="NCBI Taxonomy" id="1048753"/>
    <lineage>
        <taxon>Bacteria</taxon>
        <taxon>Bacillati</taxon>
        <taxon>Actinomycetota</taxon>
        <taxon>Actinomycetes</taxon>
        <taxon>Pseudonocardiales</taxon>
        <taxon>Pseudonocardiaceae</taxon>
        <taxon>Actinokineospora</taxon>
    </lineage>
</organism>
<feature type="compositionally biased region" description="Low complexity" evidence="1">
    <location>
        <begin position="268"/>
        <end position="289"/>
    </location>
</feature>
<gene>
    <name evidence="2" type="ORF">ACFQV2_33035</name>
</gene>
<name>A0ABW2TUX2_9PSEU</name>
<evidence type="ECO:0000313" key="2">
    <source>
        <dbReference type="EMBL" id="MFC7617529.1"/>
    </source>
</evidence>
<evidence type="ECO:0000256" key="1">
    <source>
        <dbReference type="SAM" id="MobiDB-lite"/>
    </source>
</evidence>
<accession>A0ABW2TUX2</accession>
<dbReference type="EMBL" id="JBHTEY010000004">
    <property type="protein sequence ID" value="MFC7617529.1"/>
    <property type="molecule type" value="Genomic_DNA"/>
</dbReference>
<feature type="compositionally biased region" description="Low complexity" evidence="1">
    <location>
        <begin position="297"/>
        <end position="315"/>
    </location>
</feature>
<proteinExistence type="predicted"/>
<feature type="region of interest" description="Disordered" evidence="1">
    <location>
        <begin position="217"/>
        <end position="406"/>
    </location>
</feature>
<dbReference type="Proteomes" id="UP001596512">
    <property type="component" value="Unassembled WGS sequence"/>
</dbReference>
<reference evidence="3" key="1">
    <citation type="journal article" date="2019" name="Int. J. Syst. Evol. Microbiol.">
        <title>The Global Catalogue of Microorganisms (GCM) 10K type strain sequencing project: providing services to taxonomists for standard genome sequencing and annotation.</title>
        <authorList>
            <consortium name="The Broad Institute Genomics Platform"/>
            <consortium name="The Broad Institute Genome Sequencing Center for Infectious Disease"/>
            <person name="Wu L."/>
            <person name="Ma J."/>
        </authorList>
    </citation>
    <scope>NUCLEOTIDE SEQUENCE [LARGE SCALE GENOMIC DNA]</scope>
    <source>
        <strain evidence="3">JCM 17695</strain>
    </source>
</reference>
<feature type="compositionally biased region" description="Basic residues" evidence="1">
    <location>
        <begin position="316"/>
        <end position="330"/>
    </location>
</feature>
<feature type="compositionally biased region" description="Low complexity" evidence="1">
    <location>
        <begin position="225"/>
        <end position="251"/>
    </location>
</feature>
<comment type="caution">
    <text evidence="2">The sequence shown here is derived from an EMBL/GenBank/DDBJ whole genome shotgun (WGS) entry which is preliminary data.</text>
</comment>